<proteinExistence type="predicted"/>
<evidence type="ECO:0000256" key="3">
    <source>
        <dbReference type="ARBA" id="ARBA00022723"/>
    </source>
</evidence>
<dbReference type="SUPFAM" id="SSF54862">
    <property type="entry name" value="4Fe-4S ferredoxins"/>
    <property type="match status" value="1"/>
</dbReference>
<keyword evidence="3" id="KW-0479">Metal-binding</keyword>
<evidence type="ECO:0000256" key="5">
    <source>
        <dbReference type="ARBA" id="ARBA00022982"/>
    </source>
</evidence>
<evidence type="ECO:0000256" key="7">
    <source>
        <dbReference type="ARBA" id="ARBA00023014"/>
    </source>
</evidence>
<dbReference type="PROSITE" id="PS00198">
    <property type="entry name" value="4FE4S_FER_1"/>
    <property type="match status" value="1"/>
</dbReference>
<evidence type="ECO:0000256" key="1">
    <source>
        <dbReference type="ARBA" id="ARBA00022448"/>
    </source>
</evidence>
<evidence type="ECO:0000313" key="10">
    <source>
        <dbReference type="Proteomes" id="UP000244792"/>
    </source>
</evidence>
<dbReference type="PANTHER" id="PTHR43687:SF6">
    <property type="entry name" value="L-ASPARTATE SEMIALDEHYDE SULFURTRANSFERASE IRON-SULFUR SUBUNIT"/>
    <property type="match status" value="1"/>
</dbReference>
<dbReference type="Gene3D" id="3.30.70.20">
    <property type="match status" value="1"/>
</dbReference>
<accession>A0A2R4W1T8</accession>
<dbReference type="PANTHER" id="PTHR43687">
    <property type="entry name" value="ADENYLYLSULFATE REDUCTASE, BETA SUBUNIT"/>
    <property type="match status" value="1"/>
</dbReference>
<feature type="domain" description="4Fe-4S ferredoxin-type" evidence="8">
    <location>
        <begin position="33"/>
        <end position="62"/>
    </location>
</feature>
<keyword evidence="6" id="KW-0408">Iron</keyword>
<dbReference type="InterPro" id="IPR017900">
    <property type="entry name" value="4Fe4S_Fe_S_CS"/>
</dbReference>
<dbReference type="OrthoDB" id="9804603at2"/>
<keyword evidence="5" id="KW-0249">Electron transport</keyword>
<protein>
    <submittedName>
        <fullName evidence="9">4Fe-4S dicluster domain-containing protein</fullName>
    </submittedName>
</protein>
<feature type="domain" description="4Fe-4S ferredoxin-type" evidence="8">
    <location>
        <begin position="3"/>
        <end position="32"/>
    </location>
</feature>
<dbReference type="GO" id="GO:0046872">
    <property type="term" value="F:metal ion binding"/>
    <property type="evidence" value="ECO:0007669"/>
    <property type="project" value="UniProtKB-KW"/>
</dbReference>
<dbReference type="AlphaFoldDB" id="A0A2R4W1T8"/>
<sequence>MVYVVKVDQDLCNGDGACADNCPNQVFDMVNGKSQPTRADDCVGCMTCVSVCPTGAVTVTEL</sequence>
<reference evidence="9 10" key="1">
    <citation type="submission" date="2017-04" db="EMBL/GenBank/DDBJ databases">
        <title>Genomic insights into metabolism of Thermodesulfobium acidiphilum.</title>
        <authorList>
            <person name="Toshchakov S.V."/>
            <person name="Frolov E.N."/>
            <person name="Kublanov I.V."/>
            <person name="Samarov N.I."/>
            <person name="Novikov A."/>
            <person name="Lebedinsky A.V."/>
            <person name="Bonch-Osmolovskaya E.A."/>
            <person name="Chernyh N.A."/>
        </authorList>
    </citation>
    <scope>NUCLEOTIDE SEQUENCE [LARGE SCALE GENOMIC DNA]</scope>
    <source>
        <strain evidence="9 10">3127-1</strain>
    </source>
</reference>
<keyword evidence="7" id="KW-0411">Iron-sulfur</keyword>
<dbReference type="PROSITE" id="PS51379">
    <property type="entry name" value="4FE4S_FER_2"/>
    <property type="match status" value="2"/>
</dbReference>
<keyword evidence="2" id="KW-0004">4Fe-4S</keyword>
<dbReference type="Pfam" id="PF14697">
    <property type="entry name" value="Fer4_21"/>
    <property type="match status" value="1"/>
</dbReference>
<evidence type="ECO:0000256" key="6">
    <source>
        <dbReference type="ARBA" id="ARBA00023004"/>
    </source>
</evidence>
<keyword evidence="4" id="KW-0677">Repeat</keyword>
<dbReference type="EMBL" id="CP020921">
    <property type="protein sequence ID" value="AWB10680.1"/>
    <property type="molecule type" value="Genomic_DNA"/>
</dbReference>
<dbReference type="RefSeq" id="WP_108309464.1">
    <property type="nucleotide sequence ID" value="NZ_CP020921.1"/>
</dbReference>
<dbReference type="InterPro" id="IPR050572">
    <property type="entry name" value="Fe-S_Ferredoxin"/>
</dbReference>
<evidence type="ECO:0000259" key="8">
    <source>
        <dbReference type="PROSITE" id="PS51379"/>
    </source>
</evidence>
<evidence type="ECO:0000313" key="9">
    <source>
        <dbReference type="EMBL" id="AWB10680.1"/>
    </source>
</evidence>
<keyword evidence="1" id="KW-0813">Transport</keyword>
<dbReference type="GO" id="GO:0051539">
    <property type="term" value="F:4 iron, 4 sulfur cluster binding"/>
    <property type="evidence" value="ECO:0007669"/>
    <property type="project" value="UniProtKB-KW"/>
</dbReference>
<dbReference type="Proteomes" id="UP000244792">
    <property type="component" value="Chromosome"/>
</dbReference>
<evidence type="ECO:0000256" key="2">
    <source>
        <dbReference type="ARBA" id="ARBA00022485"/>
    </source>
</evidence>
<evidence type="ECO:0000256" key="4">
    <source>
        <dbReference type="ARBA" id="ARBA00022737"/>
    </source>
</evidence>
<name>A0A2R4W1T8_THEAF</name>
<organism evidence="9 10">
    <name type="scientific">Thermodesulfobium acidiphilum</name>
    <dbReference type="NCBI Taxonomy" id="1794699"/>
    <lineage>
        <taxon>Bacteria</taxon>
        <taxon>Pseudomonadati</taxon>
        <taxon>Thermodesulfobiota</taxon>
        <taxon>Thermodesulfobiia</taxon>
        <taxon>Thermodesulfobiales</taxon>
        <taxon>Thermodesulfobiaceae</taxon>
        <taxon>Thermodesulfobium</taxon>
    </lineage>
</organism>
<dbReference type="InterPro" id="IPR017896">
    <property type="entry name" value="4Fe4S_Fe-S-bd"/>
</dbReference>
<dbReference type="KEGG" id="taci:TDSAC_1340"/>
<gene>
    <name evidence="9" type="ORF">TDSAC_1340</name>
</gene>
<keyword evidence="10" id="KW-1185">Reference proteome</keyword>